<dbReference type="PANTHER" id="PTHR15651">
    <property type="entry name" value="ARMADILLO REPEAT-CONTAINING PROTEIN 8"/>
    <property type="match status" value="1"/>
</dbReference>
<dbReference type="GO" id="GO:0005634">
    <property type="term" value="C:nucleus"/>
    <property type="evidence" value="ECO:0007669"/>
    <property type="project" value="UniProtKB-SubCell"/>
</dbReference>
<feature type="compositionally biased region" description="Basic and acidic residues" evidence="6">
    <location>
        <begin position="228"/>
        <end position="241"/>
    </location>
</feature>
<sequence>MTILTLTVSSLKKAKNNVIGNPLAKSQLVRDQHFVSTLIDCLNPPTTDVQLSAQDKAAQDALRIEAAHVIASLSYGSEEALGVLLRANAHHAFLYAISHFTQADSPTLRAAFSRGLRALAASIADVVGPSMWGLRPDKSTIRSEAQQALSYLFQTESLDIYLPLLIVPGVSSAPWTPSSSSASSSSSAVSQGPPSTTTIATSIAQMLSTTARSSVHKTAVAEWSPPSERQKEVTKSKRGWEKTAALSTNQTAGTWVARRLVELLGDSTRERDSKLVEAVLSALAALARENPPVASFLGKSTPDKDFPPPLANILGFTRSRSVDVQLAACLCITHVIRACVPAVPPPAPFSHSVHASVAALTAAAGHGHGHAHGLPTSPTASSSNHPSTSYSHGHTPSSSSSHGHHQSLSLGHAQSHRESIAAAQVALEENCTRTVMNVVNRLLAAPLPTALVDENGYSAEGKGMIAASLTSGAESYQAKTKACYILHYLVSDDAGLCDAAFDRGCLEHLATLIRAINPKEADPIEWEEGEPESLAALREVGFQFFIHIYSSDPSVSSSFVIPQAALTALATLALLSDDIRRRITDELSLLPCVSRALRAKRHIGTRYAACQCVRAVSRAVSVLRTSIVDSGLGMDVLRIVMGQELGIGFGGGTSTNGKGKETVRVKEQEDSMAVDDFGAHGSVNMKQKGLGEDRRVLSAALSAVCNIVNDFSPLRPIYLEEKLMPRLVYILRESGDPPLRLNALWAVKNLVRKTSTETKRDIMNYLGWAELADYLSDPDDELQEQAFNTLRNIAEDEEGISLVFASLDTSLLLSKVLAGLHSRSEDVVLQACFALANLANGCEEQQEEIVGFPGMLNALRDCIAEGGPGPGHTVVASGLLSPGGGGGLGSSEVRKPAVSCVLTLVKGQPRRRKEMNDAGIVSTLKRFTEWSGHGIAWPSHMALEDDRYVVQRARQALEWLEHGETYIL</sequence>
<feature type="compositionally biased region" description="Low complexity" evidence="6">
    <location>
        <begin position="372"/>
        <end position="412"/>
    </location>
</feature>
<evidence type="ECO:0000256" key="5">
    <source>
        <dbReference type="ARBA" id="ARBA00023242"/>
    </source>
</evidence>
<dbReference type="Gene3D" id="1.25.10.10">
    <property type="entry name" value="Leucine-rich Repeat Variant"/>
    <property type="match status" value="3"/>
</dbReference>
<keyword evidence="8" id="KW-1185">Reference proteome</keyword>
<dbReference type="PANTHER" id="PTHR15651:SF7">
    <property type="entry name" value="ARMADILLO REPEAT-CONTAINING PROTEIN 8"/>
    <property type="match status" value="1"/>
</dbReference>
<evidence type="ECO:0000256" key="6">
    <source>
        <dbReference type="SAM" id="MobiDB-lite"/>
    </source>
</evidence>
<name>A0A409WA68_9AGAR</name>
<dbReference type="GO" id="GO:0043161">
    <property type="term" value="P:proteasome-mediated ubiquitin-dependent protein catabolic process"/>
    <property type="evidence" value="ECO:0007669"/>
    <property type="project" value="TreeGrafter"/>
</dbReference>
<dbReference type="InterPro" id="IPR038739">
    <property type="entry name" value="ARMC8/Vid28"/>
</dbReference>
<dbReference type="GO" id="GO:0034657">
    <property type="term" value="C:GID complex"/>
    <property type="evidence" value="ECO:0007669"/>
    <property type="project" value="TreeGrafter"/>
</dbReference>
<dbReference type="AlphaFoldDB" id="A0A409WA68"/>
<feature type="region of interest" description="Disordered" evidence="6">
    <location>
        <begin position="177"/>
        <end position="196"/>
    </location>
</feature>
<dbReference type="OrthoDB" id="5559898at2759"/>
<keyword evidence="4" id="KW-0677">Repeat</keyword>
<dbReference type="SUPFAM" id="SSF48371">
    <property type="entry name" value="ARM repeat"/>
    <property type="match status" value="2"/>
</dbReference>
<keyword evidence="3" id="KW-0963">Cytoplasm</keyword>
<comment type="caution">
    <text evidence="7">The sequence shown here is derived from an EMBL/GenBank/DDBJ whole genome shotgun (WGS) entry which is preliminary data.</text>
</comment>
<feature type="region of interest" description="Disordered" evidence="6">
    <location>
        <begin position="364"/>
        <end position="414"/>
    </location>
</feature>
<comment type="subcellular location">
    <subcellularLocation>
        <location evidence="2">Cytoplasm</location>
    </subcellularLocation>
    <subcellularLocation>
        <location evidence="1">Nucleus</location>
    </subcellularLocation>
</comment>
<dbReference type="STRING" id="231916.A0A409WA68"/>
<dbReference type="EMBL" id="NHYE01005265">
    <property type="protein sequence ID" value="PPQ75379.1"/>
    <property type="molecule type" value="Genomic_DNA"/>
</dbReference>
<feature type="compositionally biased region" description="Low complexity" evidence="6">
    <location>
        <begin position="177"/>
        <end position="195"/>
    </location>
</feature>
<reference evidence="7 8" key="1">
    <citation type="journal article" date="2018" name="Evol. Lett.">
        <title>Horizontal gene cluster transfer increased hallucinogenic mushroom diversity.</title>
        <authorList>
            <person name="Reynolds H.T."/>
            <person name="Vijayakumar V."/>
            <person name="Gluck-Thaler E."/>
            <person name="Korotkin H.B."/>
            <person name="Matheny P.B."/>
            <person name="Slot J.C."/>
        </authorList>
    </citation>
    <scope>NUCLEOTIDE SEQUENCE [LARGE SCALE GENOMIC DNA]</scope>
    <source>
        <strain evidence="7 8">SRW20</strain>
    </source>
</reference>
<accession>A0A409WA68</accession>
<evidence type="ECO:0000313" key="7">
    <source>
        <dbReference type="EMBL" id="PPQ75379.1"/>
    </source>
</evidence>
<dbReference type="InterPro" id="IPR000225">
    <property type="entry name" value="Armadillo"/>
</dbReference>
<dbReference type="GO" id="GO:0005737">
    <property type="term" value="C:cytoplasm"/>
    <property type="evidence" value="ECO:0007669"/>
    <property type="project" value="UniProtKB-SubCell"/>
</dbReference>
<dbReference type="SMART" id="SM00185">
    <property type="entry name" value="ARM"/>
    <property type="match status" value="5"/>
</dbReference>
<dbReference type="InterPro" id="IPR011989">
    <property type="entry name" value="ARM-like"/>
</dbReference>
<keyword evidence="5" id="KW-0539">Nucleus</keyword>
<gene>
    <name evidence="7" type="ORF">CVT26_015511</name>
</gene>
<feature type="region of interest" description="Disordered" evidence="6">
    <location>
        <begin position="217"/>
        <end position="244"/>
    </location>
</feature>
<proteinExistence type="predicted"/>
<evidence type="ECO:0000256" key="4">
    <source>
        <dbReference type="ARBA" id="ARBA00022737"/>
    </source>
</evidence>
<dbReference type="Proteomes" id="UP000284706">
    <property type="component" value="Unassembled WGS sequence"/>
</dbReference>
<evidence type="ECO:0000313" key="8">
    <source>
        <dbReference type="Proteomes" id="UP000284706"/>
    </source>
</evidence>
<dbReference type="InterPro" id="IPR016024">
    <property type="entry name" value="ARM-type_fold"/>
</dbReference>
<evidence type="ECO:0000256" key="2">
    <source>
        <dbReference type="ARBA" id="ARBA00004496"/>
    </source>
</evidence>
<organism evidence="7 8">
    <name type="scientific">Gymnopilus dilepis</name>
    <dbReference type="NCBI Taxonomy" id="231916"/>
    <lineage>
        <taxon>Eukaryota</taxon>
        <taxon>Fungi</taxon>
        <taxon>Dikarya</taxon>
        <taxon>Basidiomycota</taxon>
        <taxon>Agaricomycotina</taxon>
        <taxon>Agaricomycetes</taxon>
        <taxon>Agaricomycetidae</taxon>
        <taxon>Agaricales</taxon>
        <taxon>Agaricineae</taxon>
        <taxon>Hymenogastraceae</taxon>
        <taxon>Gymnopilus</taxon>
    </lineage>
</organism>
<evidence type="ECO:0000256" key="1">
    <source>
        <dbReference type="ARBA" id="ARBA00004123"/>
    </source>
</evidence>
<dbReference type="InParanoid" id="A0A409WA68"/>
<protein>
    <submittedName>
        <fullName evidence="7">Uncharacterized protein</fullName>
    </submittedName>
</protein>
<evidence type="ECO:0000256" key="3">
    <source>
        <dbReference type="ARBA" id="ARBA00022490"/>
    </source>
</evidence>